<name>A0ABU7P569_9ACTN</name>
<reference evidence="2 3" key="1">
    <citation type="submission" date="2023-12" db="EMBL/GenBank/DDBJ databases">
        <title>Streptomyces sp. V4-01.</title>
        <authorList>
            <person name="Somphong A."/>
            <person name="Phongsopitanun W."/>
        </authorList>
    </citation>
    <scope>NUCLEOTIDE SEQUENCE [LARGE SCALE GENOMIC DNA]</scope>
    <source>
        <strain evidence="2 3">V4-01</strain>
    </source>
</reference>
<dbReference type="EMBL" id="JAZEWV010000002">
    <property type="protein sequence ID" value="MEE4540946.1"/>
    <property type="molecule type" value="Genomic_DNA"/>
</dbReference>
<dbReference type="RefSeq" id="WP_330792839.1">
    <property type="nucleotide sequence ID" value="NZ_JAZEWV010000002.1"/>
</dbReference>
<sequence length="136" mass="14594">MTNLNLGITPGALGRRPQLRADQIRRDSLTMLAAALADGEDNELQNALDALVDAKKRGVSAGEIALLLDDIEDLAGMGQAVMDLTPSDVGQLAEEAWAALPAAPVDAPTAPQPQPDWVKYTTPRGVRQQRDRRWSA</sequence>
<organism evidence="2 3">
    <name type="scientific">Actinacidiphila polyblastidii</name>
    <dbReference type="NCBI Taxonomy" id="3110430"/>
    <lineage>
        <taxon>Bacteria</taxon>
        <taxon>Bacillati</taxon>
        <taxon>Actinomycetota</taxon>
        <taxon>Actinomycetes</taxon>
        <taxon>Kitasatosporales</taxon>
        <taxon>Streptomycetaceae</taxon>
        <taxon>Actinacidiphila</taxon>
    </lineage>
</organism>
<accession>A0ABU7P569</accession>
<comment type="caution">
    <text evidence="2">The sequence shown here is derived from an EMBL/GenBank/DDBJ whole genome shotgun (WGS) entry which is preliminary data.</text>
</comment>
<gene>
    <name evidence="2" type="ORF">V2S66_03060</name>
</gene>
<protein>
    <submittedName>
        <fullName evidence="2">Uncharacterized protein</fullName>
    </submittedName>
</protein>
<evidence type="ECO:0000313" key="3">
    <source>
        <dbReference type="Proteomes" id="UP001344658"/>
    </source>
</evidence>
<evidence type="ECO:0000313" key="2">
    <source>
        <dbReference type="EMBL" id="MEE4540946.1"/>
    </source>
</evidence>
<proteinExistence type="predicted"/>
<evidence type="ECO:0000256" key="1">
    <source>
        <dbReference type="SAM" id="MobiDB-lite"/>
    </source>
</evidence>
<feature type="region of interest" description="Disordered" evidence="1">
    <location>
        <begin position="105"/>
        <end position="136"/>
    </location>
</feature>
<keyword evidence="3" id="KW-1185">Reference proteome</keyword>
<dbReference type="Proteomes" id="UP001344658">
    <property type="component" value="Unassembled WGS sequence"/>
</dbReference>